<dbReference type="STRING" id="257708.RGI145_04275"/>
<comment type="function">
    <text evidence="12">Involved in the biosynthesis of osmoregulated periplasmic glucans (OPGs).</text>
</comment>
<proteinExistence type="inferred from homology"/>
<dbReference type="NCBIfam" id="NF003956">
    <property type="entry name" value="PRK05454.1-3"/>
    <property type="match status" value="1"/>
</dbReference>
<dbReference type="EMBL" id="CP015583">
    <property type="protein sequence ID" value="APT56435.1"/>
    <property type="molecule type" value="Genomic_DNA"/>
</dbReference>
<dbReference type="Pfam" id="PF13632">
    <property type="entry name" value="Glyco_trans_2_3"/>
    <property type="match status" value="1"/>
</dbReference>
<feature type="transmembrane region" description="Helical" evidence="12">
    <location>
        <begin position="580"/>
        <end position="600"/>
    </location>
</feature>
<dbReference type="Proteomes" id="UP000185494">
    <property type="component" value="Chromosome 1"/>
</dbReference>
<evidence type="ECO:0000313" key="16">
    <source>
        <dbReference type="Proteomes" id="UP000185494"/>
    </source>
</evidence>
<dbReference type="EC" id="2.4.1.-" evidence="12"/>
<evidence type="ECO:0000256" key="13">
    <source>
        <dbReference type="SAM" id="MobiDB-lite"/>
    </source>
</evidence>
<evidence type="ECO:0000256" key="8">
    <source>
        <dbReference type="ARBA" id="ARBA00022679"/>
    </source>
</evidence>
<dbReference type="InterPro" id="IPR050321">
    <property type="entry name" value="Glycosyltr_2/OpgH_subfam"/>
</dbReference>
<feature type="transmembrane region" description="Helical" evidence="12">
    <location>
        <begin position="90"/>
        <end position="115"/>
    </location>
</feature>
<feature type="transmembrane region" description="Helical" evidence="12">
    <location>
        <begin position="463"/>
        <end position="485"/>
    </location>
</feature>
<keyword evidence="11 12" id="KW-0472">Membrane</keyword>
<keyword evidence="8 12" id="KW-0808">Transferase</keyword>
<evidence type="ECO:0000256" key="5">
    <source>
        <dbReference type="ARBA" id="ARBA00022475"/>
    </source>
</evidence>
<dbReference type="Gene3D" id="3.90.550.10">
    <property type="entry name" value="Spore Coat Polysaccharide Biosynthesis Protein SpsA, Chain A"/>
    <property type="match status" value="1"/>
</dbReference>
<dbReference type="RefSeq" id="WP_075797380.1">
    <property type="nucleotide sequence ID" value="NZ_CP015583.1"/>
</dbReference>
<dbReference type="KEGG" id="rgi:RGI145_04275"/>
<dbReference type="HAMAP" id="MF_01072">
    <property type="entry name" value="MdoH_OpgH"/>
    <property type="match status" value="1"/>
</dbReference>
<dbReference type="InterPro" id="IPR029044">
    <property type="entry name" value="Nucleotide-diphossugar_trans"/>
</dbReference>
<dbReference type="AlphaFoldDB" id="A0A1L7ACA1"/>
<dbReference type="SUPFAM" id="SSF53448">
    <property type="entry name" value="Nucleotide-diphospho-sugar transferases"/>
    <property type="match status" value="1"/>
</dbReference>
<evidence type="ECO:0000259" key="14">
    <source>
        <dbReference type="Pfam" id="PF13632"/>
    </source>
</evidence>
<keyword evidence="6" id="KW-0997">Cell inner membrane</keyword>
<feature type="region of interest" description="Disordered" evidence="13">
    <location>
        <begin position="30"/>
        <end position="49"/>
    </location>
</feature>
<dbReference type="NCBIfam" id="NF003958">
    <property type="entry name" value="PRK05454.2-1"/>
    <property type="match status" value="1"/>
</dbReference>
<evidence type="ECO:0000256" key="4">
    <source>
        <dbReference type="ARBA" id="ARBA00020585"/>
    </source>
</evidence>
<name>A0A1L7ACA1_9PROT</name>
<evidence type="ECO:0000256" key="9">
    <source>
        <dbReference type="ARBA" id="ARBA00022692"/>
    </source>
</evidence>
<evidence type="ECO:0000256" key="1">
    <source>
        <dbReference type="ARBA" id="ARBA00004429"/>
    </source>
</evidence>
<keyword evidence="9 12" id="KW-0812">Transmembrane</keyword>
<keyword evidence="7 12" id="KW-0328">Glycosyltransferase</keyword>
<evidence type="ECO:0000256" key="3">
    <source>
        <dbReference type="ARBA" id="ARBA00009337"/>
    </source>
</evidence>
<dbReference type="UniPathway" id="UPA00637"/>
<dbReference type="GO" id="GO:0005886">
    <property type="term" value="C:plasma membrane"/>
    <property type="evidence" value="ECO:0007669"/>
    <property type="project" value="UniProtKB-SubCell"/>
</dbReference>
<dbReference type="PANTHER" id="PTHR43867">
    <property type="entry name" value="CELLULOSE SYNTHASE CATALYTIC SUBUNIT A [UDP-FORMING]"/>
    <property type="match status" value="1"/>
</dbReference>
<dbReference type="InterPro" id="IPR001173">
    <property type="entry name" value="Glyco_trans_2-like"/>
</dbReference>
<comment type="similarity">
    <text evidence="3 12">Belongs to the glycosyltransferase 2 family. OpgH subfamily.</text>
</comment>
<feature type="transmembrane region" description="Helical" evidence="12">
    <location>
        <begin position="410"/>
        <end position="432"/>
    </location>
</feature>
<evidence type="ECO:0000256" key="7">
    <source>
        <dbReference type="ARBA" id="ARBA00022676"/>
    </source>
</evidence>
<keyword evidence="5 12" id="KW-1003">Cell membrane</keyword>
<feature type="region of interest" description="Disordered" evidence="13">
    <location>
        <begin position="1"/>
        <end position="23"/>
    </location>
</feature>
<evidence type="ECO:0000313" key="15">
    <source>
        <dbReference type="EMBL" id="APT56435.1"/>
    </source>
</evidence>
<sequence>MDGVTTDTPRQLHPADPGWHALPPEAPLAMPVQDLRGPTPPGGPASRPSAPRLMALRRLLVIGGAVALTALGGREMYLVLDLSRPTTLQIVLFLLFLVLFAWVALSFTSALAGFFRMLAGPDRRLGISARDPLPELRGRTALLMPVYNEAPERVMAALQAMHESLAALGKGESFDIFILSDTTDADAWVAEEAAFLALRGRTGDHDRIFYRRRPKNTERKSGNIAEWVTRFGGAYPQMLILDADSVMEGGTLVRLAAAMERHEDVGLIQTLPVIVNGRSLFARMQQFAGRVYGPLIAEGIAWWHGTEGNYWGHNAMIRTRAFAEQAGLPHLRGRKPFGGHILSHDFVEAALMRRGGWAIHMVPSLRGSYEESPPSLTDLAIRDRRWAQGNLQHMAVLPARGLHWVSRLHLLTGIGSYITAPLWFLFLVVGILTSLQARFIRPEYFPSGPSLFPDWPVVDPVRAMWVFIGTMGLLLLPKLLAWIALAFRPADRRGCGGAIRAFASMLVETVIAGLMAPITMLTQSVDVASILLGRDSGWNAQQREDGSLPFREVLRLYWRHTVFGLLFGGAAWLVSPYLALWMLPVVLGLALAVPLAGWTARRGAGEALRRLGLLLIPEERQVPAVLDRANALYREWRDRPAAPAEAVRHLAGDPVLAEAHRRMLPPPRRPRLDPLDPALLLGLARVEEAERLEEVLPVLSRAEKAAVLGDARGLDRLLALAGR</sequence>
<protein>
    <recommendedName>
        <fullName evidence="4 12">Glucans biosynthesis glucosyltransferase H</fullName>
        <ecNumber evidence="12">2.4.1.-</ecNumber>
    </recommendedName>
</protein>
<comment type="subcellular location">
    <subcellularLocation>
        <location evidence="1">Cell inner membrane</location>
        <topology evidence="1">Multi-pass membrane protein</topology>
    </subcellularLocation>
    <subcellularLocation>
        <location evidence="12">Cell membrane</location>
        <topology evidence="12">Multi-pass membrane protein</topology>
    </subcellularLocation>
</comment>
<dbReference type="InterPro" id="IPR023725">
    <property type="entry name" value="Glucans_biosynth_gluTrFase_H"/>
</dbReference>
<evidence type="ECO:0000256" key="10">
    <source>
        <dbReference type="ARBA" id="ARBA00022989"/>
    </source>
</evidence>
<feature type="domain" description="Glycosyltransferase 2-like" evidence="14">
    <location>
        <begin position="239"/>
        <end position="455"/>
    </location>
</feature>
<dbReference type="GO" id="GO:0009250">
    <property type="term" value="P:glucan biosynthetic process"/>
    <property type="evidence" value="ECO:0007669"/>
    <property type="project" value="UniProtKB-UniRule"/>
</dbReference>
<accession>A0A1L7ACA1</accession>
<evidence type="ECO:0000256" key="6">
    <source>
        <dbReference type="ARBA" id="ARBA00022519"/>
    </source>
</evidence>
<evidence type="ECO:0000256" key="11">
    <source>
        <dbReference type="ARBA" id="ARBA00023136"/>
    </source>
</evidence>
<organism evidence="15 16">
    <name type="scientific">Roseomonas gilardii</name>
    <dbReference type="NCBI Taxonomy" id="257708"/>
    <lineage>
        <taxon>Bacteria</taxon>
        <taxon>Pseudomonadati</taxon>
        <taxon>Pseudomonadota</taxon>
        <taxon>Alphaproteobacteria</taxon>
        <taxon>Acetobacterales</taxon>
        <taxon>Roseomonadaceae</taxon>
        <taxon>Roseomonas</taxon>
    </lineage>
</organism>
<keyword evidence="10 12" id="KW-1133">Transmembrane helix</keyword>
<dbReference type="PANTHER" id="PTHR43867:SF5">
    <property type="entry name" value="GLUCANS BIOSYNTHESIS GLUCOSYLTRANSFERASE H"/>
    <property type="match status" value="1"/>
</dbReference>
<reference evidence="15 16" key="1">
    <citation type="submission" date="2016-05" db="EMBL/GenBank/DDBJ databases">
        <title>Complete Genome and Methylome Analysis of Psychrotrophic Bacterial Isolates from Antarctic Lake Untersee.</title>
        <authorList>
            <person name="Fomenkov A."/>
            <person name="Akimov V.N."/>
            <person name="Vasilyeva L.V."/>
            <person name="Andersen D."/>
            <person name="Vincze T."/>
            <person name="Roberts R.J."/>
        </authorList>
    </citation>
    <scope>NUCLEOTIDE SEQUENCE [LARGE SCALE GENOMIC DNA]</scope>
    <source>
        <strain evidence="15 16">U14-5</strain>
    </source>
</reference>
<evidence type="ECO:0000256" key="12">
    <source>
        <dbReference type="HAMAP-Rule" id="MF_01072"/>
    </source>
</evidence>
<feature type="transmembrane region" description="Helical" evidence="12">
    <location>
        <begin position="59"/>
        <end position="78"/>
    </location>
</feature>
<dbReference type="NCBIfam" id="NF003962">
    <property type="entry name" value="PRK05454.2-5"/>
    <property type="match status" value="1"/>
</dbReference>
<gene>
    <name evidence="12" type="primary">opgH</name>
    <name evidence="15" type="ORF">RGI145_04275</name>
</gene>
<dbReference type="GO" id="GO:0016758">
    <property type="term" value="F:hexosyltransferase activity"/>
    <property type="evidence" value="ECO:0007669"/>
    <property type="project" value="UniProtKB-UniRule"/>
</dbReference>
<comment type="pathway">
    <text evidence="2 12">Glycan metabolism; osmoregulated periplasmic glucan (OPG) biosynthesis.</text>
</comment>
<evidence type="ECO:0000256" key="2">
    <source>
        <dbReference type="ARBA" id="ARBA00005001"/>
    </source>
</evidence>
<dbReference type="CDD" id="cd04191">
    <property type="entry name" value="Glucan_BSP_MdoH"/>
    <property type="match status" value="1"/>
</dbReference>
<dbReference type="eggNOG" id="COG2943">
    <property type="taxonomic scope" value="Bacteria"/>
</dbReference>